<dbReference type="PANTHER" id="PTHR36439:SF1">
    <property type="entry name" value="DUF1697 DOMAIN-CONTAINING PROTEIN"/>
    <property type="match status" value="1"/>
</dbReference>
<comment type="caution">
    <text evidence="1">The sequence shown here is derived from an EMBL/GenBank/DDBJ whole genome shotgun (WGS) entry which is preliminary data.</text>
</comment>
<dbReference type="Pfam" id="PF08002">
    <property type="entry name" value="DUF1697"/>
    <property type="match status" value="1"/>
</dbReference>
<dbReference type="Proteomes" id="UP000753724">
    <property type="component" value="Unassembled WGS sequence"/>
</dbReference>
<dbReference type="PIRSF" id="PIRSF008502">
    <property type="entry name" value="UCP008502"/>
    <property type="match status" value="1"/>
</dbReference>
<name>A0ABW9XAD9_9SPHN</name>
<dbReference type="EMBL" id="JAAAPO010000001">
    <property type="protein sequence ID" value="NBC35500.1"/>
    <property type="molecule type" value="Genomic_DNA"/>
</dbReference>
<organism evidence="1 2">
    <name type="scientific">Novosphingobium ovatum</name>
    <dbReference type="NCBI Taxonomy" id="1908523"/>
    <lineage>
        <taxon>Bacteria</taxon>
        <taxon>Pseudomonadati</taxon>
        <taxon>Pseudomonadota</taxon>
        <taxon>Alphaproteobacteria</taxon>
        <taxon>Sphingomonadales</taxon>
        <taxon>Sphingomonadaceae</taxon>
        <taxon>Novosphingobium</taxon>
    </lineage>
</organism>
<keyword evidence="2" id="KW-1185">Reference proteome</keyword>
<sequence>MTRYIAFFGSVNVGDNRLTMADLRHAMAREEFENIETVVASGNVLFDYDQRPTDGLEDMLSHMMADRFDIASFVAVRSVDELRSAIEDNPFAATGDPAQVHTMFLAGDPGALTFSAMAEIHAPRGPERLALGARCLYIDYVEGVGRSRLTNAFIERRLGYPGTARNIRSLRRILDKMEH</sequence>
<evidence type="ECO:0000313" key="2">
    <source>
        <dbReference type="Proteomes" id="UP000753724"/>
    </source>
</evidence>
<protein>
    <submittedName>
        <fullName evidence="1">DUF1697 domain-containing protein</fullName>
    </submittedName>
</protein>
<proteinExistence type="predicted"/>
<dbReference type="InterPro" id="IPR012545">
    <property type="entry name" value="DUF1697"/>
</dbReference>
<evidence type="ECO:0000313" key="1">
    <source>
        <dbReference type="EMBL" id="NBC35500.1"/>
    </source>
</evidence>
<dbReference type="PANTHER" id="PTHR36439">
    <property type="entry name" value="BLL4334 PROTEIN"/>
    <property type="match status" value="1"/>
</dbReference>
<dbReference type="SUPFAM" id="SSF160379">
    <property type="entry name" value="SP0830-like"/>
    <property type="match status" value="1"/>
</dbReference>
<accession>A0ABW9XAD9</accession>
<gene>
    <name evidence="1" type="ORF">GTZ99_02900</name>
</gene>
<dbReference type="RefSeq" id="WP_161716764.1">
    <property type="nucleotide sequence ID" value="NZ_JAAAPO010000001.1"/>
</dbReference>
<reference evidence="2" key="1">
    <citation type="submission" date="2020-01" db="EMBL/GenBank/DDBJ databases">
        <title>Sphingomonas sp. strain CSW-10.</title>
        <authorList>
            <person name="Chen W.-M."/>
        </authorList>
    </citation>
    <scope>NUCLEOTIDE SEQUENCE [LARGE SCALE GENOMIC DNA]</scope>
    <source>
        <strain evidence="2">FSY-8</strain>
    </source>
</reference>
<dbReference type="Gene3D" id="3.30.70.1280">
    <property type="entry name" value="SP0830-like domains"/>
    <property type="match status" value="1"/>
</dbReference>